<dbReference type="InterPro" id="IPR023198">
    <property type="entry name" value="PGP-like_dom2"/>
</dbReference>
<proteinExistence type="predicted"/>
<sequence>MNGTDATPRIAITVGGHTYETRAVLWDLDGTLVDSDPMWVEAERRCAERHGVAWSDALSRAMTAAPLPVCARVLREAGVGESAETVIRGLVADVTAMYEAGAGSGADRGAGGSSIPWTPGAWDLMLALRAASVPSVLVTGSPRSLGERVIAAAPAGVFAGLVAGDDGLAHKPDPAPYLAGARLAGADPRYCLVFEDSAGGLTAALAAGAQAVGVEACARVPLPRDLGCPIVESLEGIDLARLSSAAPR</sequence>
<dbReference type="SFLD" id="SFLDS00003">
    <property type="entry name" value="Haloacid_Dehalogenase"/>
    <property type="match status" value="1"/>
</dbReference>
<name>A0A2N5J527_9BIFI</name>
<dbReference type="EMBL" id="NMWT01000005">
    <property type="protein sequence ID" value="PLS29322.1"/>
    <property type="molecule type" value="Genomic_DNA"/>
</dbReference>
<evidence type="ECO:0000313" key="1">
    <source>
        <dbReference type="EMBL" id="PLS29322.1"/>
    </source>
</evidence>
<dbReference type="RefSeq" id="WP_165784817.1">
    <property type="nucleotide sequence ID" value="NZ_NMWT01000005.1"/>
</dbReference>
<dbReference type="CDD" id="cd07505">
    <property type="entry name" value="HAD_BPGM-like"/>
    <property type="match status" value="1"/>
</dbReference>
<dbReference type="PANTHER" id="PTHR43481:SF4">
    <property type="entry name" value="GLYCEROL-1-PHOSPHATE PHOSPHOHYDROLASE 1-RELATED"/>
    <property type="match status" value="1"/>
</dbReference>
<dbReference type="Proteomes" id="UP000235034">
    <property type="component" value="Unassembled WGS sequence"/>
</dbReference>
<dbReference type="InterPro" id="IPR036412">
    <property type="entry name" value="HAD-like_sf"/>
</dbReference>
<dbReference type="AlphaFoldDB" id="A0A2N5J527"/>
<dbReference type="InterPro" id="IPR023214">
    <property type="entry name" value="HAD_sf"/>
</dbReference>
<dbReference type="Pfam" id="PF00702">
    <property type="entry name" value="Hydrolase"/>
    <property type="match status" value="1"/>
</dbReference>
<accession>A0A2N5J527</accession>
<dbReference type="GO" id="GO:0050308">
    <property type="term" value="F:sugar-phosphatase activity"/>
    <property type="evidence" value="ECO:0007669"/>
    <property type="project" value="TreeGrafter"/>
</dbReference>
<dbReference type="NCBIfam" id="TIGR01509">
    <property type="entry name" value="HAD-SF-IA-v3"/>
    <property type="match status" value="1"/>
</dbReference>
<protein>
    <submittedName>
        <fullName evidence="1">Phosphatase</fullName>
    </submittedName>
</protein>
<dbReference type="InterPro" id="IPR051806">
    <property type="entry name" value="HAD-like_SPP"/>
</dbReference>
<keyword evidence="2" id="KW-1185">Reference proteome</keyword>
<dbReference type="Gene3D" id="3.40.50.1000">
    <property type="entry name" value="HAD superfamily/HAD-like"/>
    <property type="match status" value="1"/>
</dbReference>
<gene>
    <name evidence="1" type="ORF">Uis4E_0518</name>
</gene>
<dbReference type="PANTHER" id="PTHR43481">
    <property type="entry name" value="FRUCTOSE-1-PHOSPHATE PHOSPHATASE"/>
    <property type="match status" value="1"/>
</dbReference>
<evidence type="ECO:0000313" key="2">
    <source>
        <dbReference type="Proteomes" id="UP000235034"/>
    </source>
</evidence>
<organism evidence="1 2">
    <name type="scientific">Bifidobacterium parmae</name>
    <dbReference type="NCBI Taxonomy" id="361854"/>
    <lineage>
        <taxon>Bacteria</taxon>
        <taxon>Bacillati</taxon>
        <taxon>Actinomycetota</taxon>
        <taxon>Actinomycetes</taxon>
        <taxon>Bifidobacteriales</taxon>
        <taxon>Bifidobacteriaceae</taxon>
        <taxon>Bifidobacterium</taxon>
    </lineage>
</organism>
<reference evidence="1 2" key="1">
    <citation type="submission" date="2017-07" db="EMBL/GenBank/DDBJ databases">
        <title>Bifidobacterium novel species.</title>
        <authorList>
            <person name="Lugli G.A."/>
            <person name="Milani C."/>
            <person name="Duranti S."/>
            <person name="Mangifesta M."/>
        </authorList>
    </citation>
    <scope>NUCLEOTIDE SEQUENCE [LARGE SCALE GENOMIC DNA]</scope>
    <source>
        <strain evidence="1 2">77</strain>
    </source>
</reference>
<dbReference type="SFLD" id="SFLDG01129">
    <property type="entry name" value="C1.5:_HAD__Beta-PGM__Phosphata"/>
    <property type="match status" value="1"/>
</dbReference>
<comment type="caution">
    <text evidence="1">The sequence shown here is derived from an EMBL/GenBank/DDBJ whole genome shotgun (WGS) entry which is preliminary data.</text>
</comment>
<dbReference type="Gene3D" id="1.10.150.240">
    <property type="entry name" value="Putative phosphatase, domain 2"/>
    <property type="match status" value="1"/>
</dbReference>
<dbReference type="SUPFAM" id="SSF56784">
    <property type="entry name" value="HAD-like"/>
    <property type="match status" value="1"/>
</dbReference>
<dbReference type="InterPro" id="IPR006439">
    <property type="entry name" value="HAD-SF_hydro_IA"/>
</dbReference>